<dbReference type="EMBL" id="PGTZ01000007">
    <property type="protein sequence ID" value="PJI93796.1"/>
    <property type="molecule type" value="Genomic_DNA"/>
</dbReference>
<comment type="caution">
    <text evidence="11">The sequence shown here is derived from an EMBL/GenBank/DDBJ whole genome shotgun (WGS) entry which is preliminary data.</text>
</comment>
<evidence type="ECO:0000256" key="6">
    <source>
        <dbReference type="ARBA" id="ARBA00022989"/>
    </source>
</evidence>
<accession>A0A2M8WSI9</accession>
<evidence type="ECO:0000256" key="2">
    <source>
        <dbReference type="ARBA" id="ARBA00022475"/>
    </source>
</evidence>
<evidence type="ECO:0000313" key="11">
    <source>
        <dbReference type="EMBL" id="PJI93796.1"/>
    </source>
</evidence>
<evidence type="ECO:0000256" key="5">
    <source>
        <dbReference type="ARBA" id="ARBA00022692"/>
    </source>
</evidence>
<dbReference type="InterPro" id="IPR038731">
    <property type="entry name" value="RgtA/B/C-like"/>
</dbReference>
<evidence type="ECO:0000256" key="7">
    <source>
        <dbReference type="ARBA" id="ARBA00023136"/>
    </source>
</evidence>
<keyword evidence="7 9" id="KW-0472">Membrane</keyword>
<keyword evidence="5 9" id="KW-0812">Transmembrane</keyword>
<keyword evidence="2" id="KW-1003">Cell membrane</keyword>
<feature type="region of interest" description="Disordered" evidence="8">
    <location>
        <begin position="1"/>
        <end position="46"/>
    </location>
</feature>
<feature type="transmembrane region" description="Helical" evidence="9">
    <location>
        <begin position="119"/>
        <end position="139"/>
    </location>
</feature>
<comment type="subcellular location">
    <subcellularLocation>
        <location evidence="1">Cell membrane</location>
        <topology evidence="1">Multi-pass membrane protein</topology>
    </subcellularLocation>
</comment>
<keyword evidence="12" id="KW-1185">Reference proteome</keyword>
<keyword evidence="6 9" id="KW-1133">Transmembrane helix</keyword>
<feature type="domain" description="Glycosyltransferase RgtA/B/C/D-like" evidence="10">
    <location>
        <begin position="98"/>
        <end position="259"/>
    </location>
</feature>
<dbReference type="GO" id="GO:0016763">
    <property type="term" value="F:pentosyltransferase activity"/>
    <property type="evidence" value="ECO:0007669"/>
    <property type="project" value="TreeGrafter"/>
</dbReference>
<gene>
    <name evidence="11" type="ORF">CLV34_1271</name>
</gene>
<name>A0A2M8WSI9_9MICO</name>
<feature type="transmembrane region" description="Helical" evidence="9">
    <location>
        <begin position="214"/>
        <end position="233"/>
    </location>
</feature>
<evidence type="ECO:0000256" key="4">
    <source>
        <dbReference type="ARBA" id="ARBA00022679"/>
    </source>
</evidence>
<feature type="transmembrane region" description="Helical" evidence="9">
    <location>
        <begin position="285"/>
        <end position="308"/>
    </location>
</feature>
<dbReference type="Proteomes" id="UP000231586">
    <property type="component" value="Unassembled WGS sequence"/>
</dbReference>
<feature type="transmembrane region" description="Helical" evidence="9">
    <location>
        <begin position="49"/>
        <end position="73"/>
    </location>
</feature>
<reference evidence="11 12" key="1">
    <citation type="submission" date="2017-11" db="EMBL/GenBank/DDBJ databases">
        <title>Genomic Encyclopedia of Archaeal and Bacterial Type Strains, Phase II (KMG-II): From Individual Species to Whole Genera.</title>
        <authorList>
            <person name="Goeker M."/>
        </authorList>
    </citation>
    <scope>NUCLEOTIDE SEQUENCE [LARGE SCALE GENOMIC DNA]</scope>
    <source>
        <strain evidence="11 12">DSM 22413</strain>
    </source>
</reference>
<organism evidence="11 12">
    <name type="scientific">Luteimicrobium subarcticum</name>
    <dbReference type="NCBI Taxonomy" id="620910"/>
    <lineage>
        <taxon>Bacteria</taxon>
        <taxon>Bacillati</taxon>
        <taxon>Actinomycetota</taxon>
        <taxon>Actinomycetes</taxon>
        <taxon>Micrococcales</taxon>
        <taxon>Luteimicrobium</taxon>
    </lineage>
</organism>
<feature type="transmembrane region" description="Helical" evidence="9">
    <location>
        <begin position="340"/>
        <end position="359"/>
    </location>
</feature>
<keyword evidence="4 11" id="KW-0808">Transferase</keyword>
<evidence type="ECO:0000256" key="8">
    <source>
        <dbReference type="SAM" id="MobiDB-lite"/>
    </source>
</evidence>
<evidence type="ECO:0000313" key="12">
    <source>
        <dbReference type="Proteomes" id="UP000231586"/>
    </source>
</evidence>
<proteinExistence type="predicted"/>
<protein>
    <submittedName>
        <fullName evidence="11">Dolichyl-phosphate-mannose-protein mannosyltransferase</fullName>
    </submittedName>
</protein>
<feature type="transmembrane region" description="Helical" evidence="9">
    <location>
        <begin position="151"/>
        <end position="170"/>
    </location>
</feature>
<sequence>MRASSTTRQSDVDGGAGDGAPPRTGPERAPDGVLAARSRGRTTTDRTGGAAAVAWSAVLTVAAALLTVLLALAGRYGPHRDELYFVEAGRHLAWGYPDQPPLTPLLARAADLVAPGSLFALHTVAALAVAGTVVLSGVLAAELGGRSSAQVLTAVGVGTGAVVVALGHILSTATLDLLLWTAITYAVLRVLRRDDARGWLVVGLLGGLGVENKLTTALLLVAVALGVLLTPPVRHHLRTAWFWGAAGVVALIGLPAVLWQASHGWPEVTLAREIRLENVTVGGRVGYVALVLVLLGPLVTAIWVYGLVRLWRVPALGAARPFAWAFAALFVLFLGTGGKGYYLVGLLPVLVAAGTCGLVERWSVPEARRAVVILAVVGAIAWPASLPLLPARGYDGSFYAAMNADQAETIGWTPLVRAVDGAATVGHATAIVTANYGEAGALDWYGAPVPVYSGHNGYGGWGPPPGATGPIVLVGYDTAPDWASGCRTVARVDTGKGIDNQEQGASVMLCAGPAGTWSDVWPRVRHLDA</sequence>
<dbReference type="OrthoDB" id="5166595at2"/>
<feature type="transmembrane region" description="Helical" evidence="9">
    <location>
        <begin position="371"/>
        <end position="389"/>
    </location>
</feature>
<evidence type="ECO:0000256" key="1">
    <source>
        <dbReference type="ARBA" id="ARBA00004651"/>
    </source>
</evidence>
<dbReference type="InterPro" id="IPR050297">
    <property type="entry name" value="LipidA_mod_glycosyltrf_83"/>
</dbReference>
<dbReference type="RefSeq" id="WP_157803732.1">
    <property type="nucleotide sequence ID" value="NZ_PGTZ01000007.1"/>
</dbReference>
<dbReference type="AlphaFoldDB" id="A0A2M8WSI9"/>
<dbReference type="GO" id="GO:0009103">
    <property type="term" value="P:lipopolysaccharide biosynthetic process"/>
    <property type="evidence" value="ECO:0007669"/>
    <property type="project" value="UniProtKB-ARBA"/>
</dbReference>
<keyword evidence="3 11" id="KW-0328">Glycosyltransferase</keyword>
<evidence type="ECO:0000256" key="9">
    <source>
        <dbReference type="SAM" id="Phobius"/>
    </source>
</evidence>
<dbReference type="GO" id="GO:0005886">
    <property type="term" value="C:plasma membrane"/>
    <property type="evidence" value="ECO:0007669"/>
    <property type="project" value="UniProtKB-SubCell"/>
</dbReference>
<feature type="transmembrane region" description="Helical" evidence="9">
    <location>
        <begin position="315"/>
        <end position="334"/>
    </location>
</feature>
<dbReference type="Pfam" id="PF13231">
    <property type="entry name" value="PMT_2"/>
    <property type="match status" value="1"/>
</dbReference>
<evidence type="ECO:0000256" key="3">
    <source>
        <dbReference type="ARBA" id="ARBA00022676"/>
    </source>
</evidence>
<dbReference type="PANTHER" id="PTHR33908">
    <property type="entry name" value="MANNOSYLTRANSFERASE YKCB-RELATED"/>
    <property type="match status" value="1"/>
</dbReference>
<evidence type="ECO:0000259" key="10">
    <source>
        <dbReference type="Pfam" id="PF13231"/>
    </source>
</evidence>
<feature type="transmembrane region" description="Helical" evidence="9">
    <location>
        <begin position="240"/>
        <end position="261"/>
    </location>
</feature>
<dbReference type="PANTHER" id="PTHR33908:SF11">
    <property type="entry name" value="MEMBRANE PROTEIN"/>
    <property type="match status" value="1"/>
</dbReference>